<keyword evidence="3" id="KW-0560">Oxidoreductase</keyword>
<dbReference type="InterPro" id="IPR007197">
    <property type="entry name" value="rSAM"/>
</dbReference>
<evidence type="ECO:0000256" key="1">
    <source>
        <dbReference type="ARBA" id="ARBA00006100"/>
    </source>
</evidence>
<comment type="similarity">
    <text evidence="1">Belongs to the anaerobic coproporphyrinogen-III oxidase family. HemW subfamily.</text>
</comment>
<proteinExistence type="inferred from homology"/>
<evidence type="ECO:0000313" key="3">
    <source>
        <dbReference type="EMBL" id="KAA6343230.1"/>
    </source>
</evidence>
<organism evidence="3">
    <name type="scientific">termite gut metagenome</name>
    <dbReference type="NCBI Taxonomy" id="433724"/>
    <lineage>
        <taxon>unclassified sequences</taxon>
        <taxon>metagenomes</taxon>
        <taxon>organismal metagenomes</taxon>
    </lineage>
</organism>
<dbReference type="SFLD" id="SFLDS00029">
    <property type="entry name" value="Radical_SAM"/>
    <property type="match status" value="1"/>
</dbReference>
<dbReference type="InterPro" id="IPR023404">
    <property type="entry name" value="rSAM_horseshoe"/>
</dbReference>
<dbReference type="SFLD" id="SFLDG01082">
    <property type="entry name" value="B12-binding_domain_containing"/>
    <property type="match status" value="1"/>
</dbReference>
<dbReference type="CDD" id="cd01335">
    <property type="entry name" value="Radical_SAM"/>
    <property type="match status" value="1"/>
</dbReference>
<dbReference type="Pfam" id="PF04055">
    <property type="entry name" value="Radical_SAM"/>
    <property type="match status" value="1"/>
</dbReference>
<dbReference type="InterPro" id="IPR004559">
    <property type="entry name" value="HemW-like"/>
</dbReference>
<gene>
    <name evidence="3" type="ORF">EZS27_009060</name>
</gene>
<dbReference type="Gene3D" id="3.80.30.20">
    <property type="entry name" value="tm_1862 like domain"/>
    <property type="match status" value="1"/>
</dbReference>
<dbReference type="NCBIfam" id="TIGR00539">
    <property type="entry name" value="hemN_rel"/>
    <property type="match status" value="1"/>
</dbReference>
<reference evidence="3" key="1">
    <citation type="submission" date="2019-03" db="EMBL/GenBank/DDBJ databases">
        <title>Single cell metagenomics reveals metabolic interactions within the superorganism composed of flagellate Streblomastix strix and complex community of Bacteroidetes bacteria on its surface.</title>
        <authorList>
            <person name="Treitli S.C."/>
            <person name="Kolisko M."/>
            <person name="Husnik F."/>
            <person name="Keeling P."/>
            <person name="Hampl V."/>
        </authorList>
    </citation>
    <scope>NUCLEOTIDE SEQUENCE</scope>
    <source>
        <strain evidence="3">STM</strain>
    </source>
</reference>
<evidence type="ECO:0000259" key="2">
    <source>
        <dbReference type="PROSITE" id="PS51918"/>
    </source>
</evidence>
<dbReference type="InterPro" id="IPR034505">
    <property type="entry name" value="Coproporphyrinogen-III_oxidase"/>
</dbReference>
<protein>
    <submittedName>
        <fullName evidence="3">Oxygen-independent coproporphyrinogen-III oxidase-like protein YqeR</fullName>
        <ecNumber evidence="3">1.3.99.-</ecNumber>
    </submittedName>
</protein>
<dbReference type="EC" id="1.3.99.-" evidence="3"/>
<dbReference type="SMART" id="SM00729">
    <property type="entry name" value="Elp3"/>
    <property type="match status" value="1"/>
</dbReference>
<dbReference type="SFLD" id="SFLDG01065">
    <property type="entry name" value="anaerobic_coproporphyrinogen-I"/>
    <property type="match status" value="1"/>
</dbReference>
<dbReference type="PANTHER" id="PTHR13932">
    <property type="entry name" value="COPROPORPHYRINIGEN III OXIDASE"/>
    <property type="match status" value="1"/>
</dbReference>
<dbReference type="GO" id="GO:0005737">
    <property type="term" value="C:cytoplasm"/>
    <property type="evidence" value="ECO:0007669"/>
    <property type="project" value="InterPro"/>
</dbReference>
<dbReference type="AlphaFoldDB" id="A0A5J4SD01"/>
<accession>A0A5J4SD01</accession>
<dbReference type="Pfam" id="PF06969">
    <property type="entry name" value="HemN_C"/>
    <property type="match status" value="1"/>
</dbReference>
<feature type="domain" description="Radical SAM core" evidence="2">
    <location>
        <begin position="1"/>
        <end position="231"/>
    </location>
</feature>
<dbReference type="EMBL" id="SNRY01000280">
    <property type="protein sequence ID" value="KAA6343230.1"/>
    <property type="molecule type" value="Genomic_DNA"/>
</dbReference>
<dbReference type="SFLD" id="SFLDF00288">
    <property type="entry name" value="HemN-like__clustered_with_nucl"/>
    <property type="match status" value="1"/>
</dbReference>
<dbReference type="SUPFAM" id="SSF102114">
    <property type="entry name" value="Radical SAM enzymes"/>
    <property type="match status" value="1"/>
</dbReference>
<dbReference type="InterPro" id="IPR006638">
    <property type="entry name" value="Elp3/MiaA/NifB-like_rSAM"/>
</dbReference>
<name>A0A5J4SD01_9ZZZZ</name>
<dbReference type="InterPro" id="IPR010723">
    <property type="entry name" value="HemN_C"/>
</dbReference>
<dbReference type="PANTHER" id="PTHR13932:SF5">
    <property type="entry name" value="RADICAL S-ADENOSYL METHIONINE DOMAIN-CONTAINING PROTEIN 1, MITOCHONDRIAL"/>
    <property type="match status" value="1"/>
</dbReference>
<sequence>MAGIYLHIPFCKTRCIYCDFYSSTRTELKDRYIGALCRELETRRYYLQGEPVETVYFGGGTPSLLNARDFHRIFDTLHRVYRTEDCMEITLEANPDDLNADYLQTLSLFPFNRISIGMQTFDDKILKLLNRRHNAAQALTAVDNCRRTGFDNISIDLIYGLPGETREVLVNDLSQALSLSPEHLSAYCLTYEKGTPIFNMLQKHRVEEVDEDTAFRFFTVLADTLTGAGYEHYEISNFCRPGMHSQHNSAYWSGRSYLGCGAAAHSYNGVSREWNVSSLTSYLSGMERNDREFETEKPDMDTRYNELIITSIRTCRGLSLRQLETVFGKEYLTYCLSMAQRHIENGKLKEEDDYLKLTREGIFISDGIMSDLFRVS</sequence>
<comment type="caution">
    <text evidence="3">The sequence shown here is derived from an EMBL/GenBank/DDBJ whole genome shotgun (WGS) entry which is preliminary data.</text>
</comment>
<dbReference type="InterPro" id="IPR058240">
    <property type="entry name" value="rSAM_sf"/>
</dbReference>
<dbReference type="GO" id="GO:0051539">
    <property type="term" value="F:4 iron, 4 sulfur cluster binding"/>
    <property type="evidence" value="ECO:0007669"/>
    <property type="project" value="InterPro"/>
</dbReference>
<dbReference type="PROSITE" id="PS51918">
    <property type="entry name" value="RADICAL_SAM"/>
    <property type="match status" value="1"/>
</dbReference>
<dbReference type="SFLD" id="SFLDF00562">
    <property type="entry name" value="HemN-like__clustered_with_heat"/>
    <property type="match status" value="1"/>
</dbReference>
<dbReference type="GO" id="GO:0004109">
    <property type="term" value="F:coproporphyrinogen oxidase activity"/>
    <property type="evidence" value="ECO:0007669"/>
    <property type="project" value="InterPro"/>
</dbReference>
<dbReference type="GO" id="GO:0006779">
    <property type="term" value="P:porphyrin-containing compound biosynthetic process"/>
    <property type="evidence" value="ECO:0007669"/>
    <property type="project" value="InterPro"/>
</dbReference>